<dbReference type="AlphaFoldDB" id="A0A060QK59"/>
<proteinExistence type="predicted"/>
<comment type="caution">
    <text evidence="1">The sequence shown here is derived from an EMBL/GenBank/DDBJ whole genome shotgun (WGS) entry which is preliminary data.</text>
</comment>
<organism evidence="1 2">
    <name type="scientific">Asaia bogorensis</name>
    <dbReference type="NCBI Taxonomy" id="91915"/>
    <lineage>
        <taxon>Bacteria</taxon>
        <taxon>Pseudomonadati</taxon>
        <taxon>Pseudomonadota</taxon>
        <taxon>Alphaproteobacteria</taxon>
        <taxon>Acetobacterales</taxon>
        <taxon>Acetobacteraceae</taxon>
        <taxon>Asaia</taxon>
    </lineage>
</organism>
<protein>
    <submittedName>
        <fullName evidence="1">Uncharacterized protein</fullName>
    </submittedName>
</protein>
<evidence type="ECO:0000313" key="2">
    <source>
        <dbReference type="Proteomes" id="UP000027583"/>
    </source>
</evidence>
<gene>
    <name evidence="1" type="ORF">ASAP_1636</name>
</gene>
<name>A0A060QK59_9PROT</name>
<reference evidence="1 2" key="2">
    <citation type="journal article" date="2014" name="PLoS ONE">
        <title>Evolution of mitochondria reconstructed from the energy metabolism of living bacteria.</title>
        <authorList>
            <person name="Degli Esposti M."/>
            <person name="Chouaia B."/>
            <person name="Comandatore F."/>
            <person name="Crotti E."/>
            <person name="Sassera D."/>
            <person name="Lievens P.M."/>
            <person name="Daffonchio D."/>
            <person name="Bandi C."/>
        </authorList>
    </citation>
    <scope>NUCLEOTIDE SEQUENCE [LARGE SCALE GENOMIC DNA]</scope>
    <source>
        <strain evidence="1 2">SF2.1</strain>
    </source>
</reference>
<accession>A0A060QK59</accession>
<reference evidence="1 2" key="1">
    <citation type="journal article" date="2014" name="Genome Biol. Evol.">
        <title>Acetic acid bacteria genomes reveal functional traits for adaptation to life in insect guts.</title>
        <authorList>
            <person name="Chouaia B."/>
            <person name="Gaiarsa S."/>
            <person name="Crotti E."/>
            <person name="Comandatore F."/>
            <person name="Degli Esposti M."/>
            <person name="Ricci I."/>
            <person name="Alma A."/>
            <person name="Favia G."/>
            <person name="Bandi C."/>
            <person name="Daffonchio D."/>
        </authorList>
    </citation>
    <scope>NUCLEOTIDE SEQUENCE [LARGE SCALE GENOMIC DNA]</scope>
    <source>
        <strain evidence="1 2">SF2.1</strain>
    </source>
</reference>
<dbReference type="EMBL" id="CBLX010000009">
    <property type="protein sequence ID" value="CDG39681.1"/>
    <property type="molecule type" value="Genomic_DNA"/>
</dbReference>
<dbReference type="Proteomes" id="UP000027583">
    <property type="component" value="Unassembled WGS sequence"/>
</dbReference>
<sequence length="49" mass="5548">MKDVSFRLQAKRSIDLFVFDKADISVVRMILDGMLDISVQSKTSAVKLM</sequence>
<evidence type="ECO:0000313" key="1">
    <source>
        <dbReference type="EMBL" id="CDG39681.1"/>
    </source>
</evidence>